<protein>
    <submittedName>
        <fullName evidence="1">Uncharacterized protein</fullName>
    </submittedName>
</protein>
<name>A0A7J8F915_MOLMO</name>
<comment type="caution">
    <text evidence="1">The sequence shown here is derived from an EMBL/GenBank/DDBJ whole genome shotgun (WGS) entry which is preliminary data.</text>
</comment>
<proteinExistence type="predicted"/>
<dbReference type="EMBL" id="JACASF010000012">
    <property type="protein sequence ID" value="KAF6444218.1"/>
    <property type="molecule type" value="Genomic_DNA"/>
</dbReference>
<dbReference type="Proteomes" id="UP000550707">
    <property type="component" value="Unassembled WGS sequence"/>
</dbReference>
<evidence type="ECO:0000313" key="1">
    <source>
        <dbReference type="EMBL" id="KAF6444218.1"/>
    </source>
</evidence>
<evidence type="ECO:0000313" key="2">
    <source>
        <dbReference type="Proteomes" id="UP000550707"/>
    </source>
</evidence>
<dbReference type="AlphaFoldDB" id="A0A7J8F915"/>
<dbReference type="InParanoid" id="A0A7J8F915"/>
<sequence length="132" mass="14666">MVLQEESTLDNPISSGVLHLQNHLPVILLPSPTSYSSGLLCRLSFQSQTLSSLTFVLGHSLTPGAEALACPDSCSSLCAFGVKVCWRPLLLSMRPEMLQIVEVLQILLSCNTRSENYERFLTLRSYLKAYLY</sequence>
<accession>A0A7J8F915</accession>
<keyword evidence="2" id="KW-1185">Reference proteome</keyword>
<organism evidence="1 2">
    <name type="scientific">Molossus molossus</name>
    <name type="common">Pallas' mastiff bat</name>
    <name type="synonym">Vespertilio molossus</name>
    <dbReference type="NCBI Taxonomy" id="27622"/>
    <lineage>
        <taxon>Eukaryota</taxon>
        <taxon>Metazoa</taxon>
        <taxon>Chordata</taxon>
        <taxon>Craniata</taxon>
        <taxon>Vertebrata</taxon>
        <taxon>Euteleostomi</taxon>
        <taxon>Mammalia</taxon>
        <taxon>Eutheria</taxon>
        <taxon>Laurasiatheria</taxon>
        <taxon>Chiroptera</taxon>
        <taxon>Yangochiroptera</taxon>
        <taxon>Molossidae</taxon>
        <taxon>Molossus</taxon>
    </lineage>
</organism>
<gene>
    <name evidence="1" type="ORF">HJG59_008526</name>
</gene>
<reference evidence="1 2" key="1">
    <citation type="journal article" date="2020" name="Nature">
        <title>Six reference-quality genomes reveal evolution of bat adaptations.</title>
        <authorList>
            <person name="Jebb D."/>
            <person name="Huang Z."/>
            <person name="Pippel M."/>
            <person name="Hughes G.M."/>
            <person name="Lavrichenko K."/>
            <person name="Devanna P."/>
            <person name="Winkler S."/>
            <person name="Jermiin L.S."/>
            <person name="Skirmuntt E.C."/>
            <person name="Katzourakis A."/>
            <person name="Burkitt-Gray L."/>
            <person name="Ray D.A."/>
            <person name="Sullivan K.A.M."/>
            <person name="Roscito J.G."/>
            <person name="Kirilenko B.M."/>
            <person name="Davalos L.M."/>
            <person name="Corthals A.P."/>
            <person name="Power M.L."/>
            <person name="Jones G."/>
            <person name="Ransome R.D."/>
            <person name="Dechmann D.K.N."/>
            <person name="Locatelli A.G."/>
            <person name="Puechmaille S.J."/>
            <person name="Fedrigo O."/>
            <person name="Jarvis E.D."/>
            <person name="Hiller M."/>
            <person name="Vernes S.C."/>
            <person name="Myers E.W."/>
            <person name="Teeling E.C."/>
        </authorList>
    </citation>
    <scope>NUCLEOTIDE SEQUENCE [LARGE SCALE GENOMIC DNA]</scope>
    <source>
        <strain evidence="1">MMolMol1</strain>
        <tissue evidence="1">Muscle</tissue>
    </source>
</reference>